<gene>
    <name evidence="3" type="ORF">STSU_022270</name>
</gene>
<dbReference type="RefSeq" id="WP_006348881.1">
    <property type="nucleotide sequence ID" value="NZ_CP029159.1"/>
</dbReference>
<evidence type="ECO:0000313" key="3">
    <source>
        <dbReference type="EMBL" id="QKM69494.1"/>
    </source>
</evidence>
<dbReference type="InterPro" id="IPR003594">
    <property type="entry name" value="HATPase_dom"/>
</dbReference>
<dbReference type="InterPro" id="IPR036890">
    <property type="entry name" value="HATPase_C_sf"/>
</dbReference>
<evidence type="ECO:0000313" key="4">
    <source>
        <dbReference type="Proteomes" id="UP000005940"/>
    </source>
</evidence>
<keyword evidence="4" id="KW-1185">Reference proteome</keyword>
<dbReference type="GO" id="GO:0004674">
    <property type="term" value="F:protein serine/threonine kinase activity"/>
    <property type="evidence" value="ECO:0007669"/>
    <property type="project" value="UniProtKB-KW"/>
</dbReference>
<dbReference type="InterPro" id="IPR050267">
    <property type="entry name" value="Anti-sigma-factor_SerPK"/>
</dbReference>
<reference evidence="3 4" key="1">
    <citation type="journal article" date="2012" name="J. Bacteriol.">
        <title>Draft genome of Streptomyces tsukubaensis NRRL 18488, the producer of the clinically important immunosuppressant tacrolimus (FK506).</title>
        <authorList>
            <person name="Barreiro C."/>
            <person name="Prieto C."/>
            <person name="Sola-Landa A."/>
            <person name="Solera E."/>
            <person name="Martinez-Castro M."/>
            <person name="Perez-Redondo R."/>
            <person name="Garcia-Estrada C."/>
            <person name="Aparicio J.F."/>
            <person name="Fernandez-Martinez L.T."/>
            <person name="Santos-Aberturas J."/>
            <person name="Salehi-Najafabadi Z."/>
            <person name="Rodriguez-Garcia A."/>
            <person name="Tauch A."/>
            <person name="Martin J.F."/>
        </authorList>
    </citation>
    <scope>NUCLEOTIDE SEQUENCE [LARGE SCALE GENOMIC DNA]</scope>
    <source>
        <strain evidence="4">DSM 42081 / NBRC 108919 / NRRL 18488 / 9993</strain>
    </source>
</reference>
<dbReference type="Pfam" id="PF13581">
    <property type="entry name" value="HATPase_c_2"/>
    <property type="match status" value="1"/>
</dbReference>
<dbReference type="CDD" id="cd16936">
    <property type="entry name" value="HATPase_RsbW-like"/>
    <property type="match status" value="1"/>
</dbReference>
<dbReference type="GO" id="GO:0005524">
    <property type="term" value="F:ATP binding"/>
    <property type="evidence" value="ECO:0007669"/>
    <property type="project" value="UniProtKB-KW"/>
</dbReference>
<keyword evidence="1" id="KW-0723">Serine/threonine-protein kinase</keyword>
<keyword evidence="3" id="KW-0547">Nucleotide-binding</keyword>
<organism evidence="3 4">
    <name type="scientific">Streptomyces tsukubensis (strain DSM 42081 / NBRC 108919 / NRRL 18488 / 9993)</name>
    <dbReference type="NCBI Taxonomy" id="1114943"/>
    <lineage>
        <taxon>Bacteria</taxon>
        <taxon>Bacillati</taxon>
        <taxon>Actinomycetota</taxon>
        <taxon>Actinomycetes</taxon>
        <taxon>Kitasatosporales</taxon>
        <taxon>Streptomycetaceae</taxon>
        <taxon>Streptomyces</taxon>
    </lineage>
</organism>
<dbReference type="SUPFAM" id="SSF55874">
    <property type="entry name" value="ATPase domain of HSP90 chaperone/DNA topoisomerase II/histidine kinase"/>
    <property type="match status" value="1"/>
</dbReference>
<evidence type="ECO:0000256" key="1">
    <source>
        <dbReference type="ARBA" id="ARBA00022527"/>
    </source>
</evidence>
<keyword evidence="1" id="KW-0418">Kinase</keyword>
<protein>
    <submittedName>
        <fullName evidence="3">ATP-binding protein</fullName>
    </submittedName>
</protein>
<feature type="domain" description="Histidine kinase/HSP90-like ATPase" evidence="2">
    <location>
        <begin position="19"/>
        <end position="127"/>
    </location>
</feature>
<evidence type="ECO:0000259" key="2">
    <source>
        <dbReference type="Pfam" id="PF13581"/>
    </source>
</evidence>
<name>I2MZF7_STRT9</name>
<accession>I2MZF7</accession>
<dbReference type="PANTHER" id="PTHR35526:SF3">
    <property type="entry name" value="ANTI-SIGMA-F FACTOR RSBW"/>
    <property type="match status" value="1"/>
</dbReference>
<dbReference type="PANTHER" id="PTHR35526">
    <property type="entry name" value="ANTI-SIGMA-F FACTOR RSBW-RELATED"/>
    <property type="match status" value="1"/>
</dbReference>
<proteinExistence type="predicted"/>
<dbReference type="EMBL" id="CP029159">
    <property type="protein sequence ID" value="QKM69494.1"/>
    <property type="molecule type" value="Genomic_DNA"/>
</dbReference>
<keyword evidence="1" id="KW-0808">Transferase</keyword>
<dbReference type="Proteomes" id="UP000005940">
    <property type="component" value="Chromosome"/>
</dbReference>
<keyword evidence="3" id="KW-0067">ATP-binding</keyword>
<dbReference type="Gene3D" id="3.30.565.10">
    <property type="entry name" value="Histidine kinase-like ATPase, C-terminal domain"/>
    <property type="match status" value="1"/>
</dbReference>
<sequence length="138" mass="14809">MNGPCSGGTWIARWNRHARSVGRARLGLRKALAGWGLSAIEHSATLVLSELVTNAVRYGAAAGRQIETRCARTPGGLRIEVHDTGAGRPSLRMPAPDADGGRGLWLVAELADRWGVEDRVGPGKYVWAELSVPPETYP</sequence>
<dbReference type="AlphaFoldDB" id="I2MZF7"/>